<accession>A0ABS8RXG4</accession>
<feature type="domain" description="Putative plant transposon protein" evidence="1">
    <location>
        <begin position="80"/>
        <end position="166"/>
    </location>
</feature>
<comment type="caution">
    <text evidence="2">The sequence shown here is derived from an EMBL/GenBank/DDBJ whole genome shotgun (WGS) entry which is preliminary data.</text>
</comment>
<organism evidence="2 3">
    <name type="scientific">Datura stramonium</name>
    <name type="common">Jimsonweed</name>
    <name type="synonym">Common thornapple</name>
    <dbReference type="NCBI Taxonomy" id="4076"/>
    <lineage>
        <taxon>Eukaryota</taxon>
        <taxon>Viridiplantae</taxon>
        <taxon>Streptophyta</taxon>
        <taxon>Embryophyta</taxon>
        <taxon>Tracheophyta</taxon>
        <taxon>Spermatophyta</taxon>
        <taxon>Magnoliopsida</taxon>
        <taxon>eudicotyledons</taxon>
        <taxon>Gunneridae</taxon>
        <taxon>Pentapetalae</taxon>
        <taxon>asterids</taxon>
        <taxon>lamiids</taxon>
        <taxon>Solanales</taxon>
        <taxon>Solanaceae</taxon>
        <taxon>Solanoideae</taxon>
        <taxon>Datureae</taxon>
        <taxon>Datura</taxon>
    </lineage>
</organism>
<dbReference type="Pfam" id="PF20167">
    <property type="entry name" value="Transposase_32"/>
    <property type="match status" value="1"/>
</dbReference>
<proteinExistence type="predicted"/>
<evidence type="ECO:0000313" key="3">
    <source>
        <dbReference type="Proteomes" id="UP000823775"/>
    </source>
</evidence>
<dbReference type="InterPro" id="IPR046796">
    <property type="entry name" value="Transposase_32_dom"/>
</dbReference>
<keyword evidence="3" id="KW-1185">Reference proteome</keyword>
<reference evidence="2 3" key="1">
    <citation type="journal article" date="2021" name="BMC Genomics">
        <title>Datura genome reveals duplications of psychoactive alkaloid biosynthetic genes and high mutation rate following tissue culture.</title>
        <authorList>
            <person name="Rajewski A."/>
            <person name="Carter-House D."/>
            <person name="Stajich J."/>
            <person name="Litt A."/>
        </authorList>
    </citation>
    <scope>NUCLEOTIDE SEQUENCE [LARGE SCALE GENOMIC DNA]</scope>
    <source>
        <strain evidence="2">AR-01</strain>
    </source>
</reference>
<dbReference type="Proteomes" id="UP000823775">
    <property type="component" value="Unassembled WGS sequence"/>
</dbReference>
<evidence type="ECO:0000259" key="1">
    <source>
        <dbReference type="Pfam" id="PF20167"/>
    </source>
</evidence>
<feature type="non-terminal residue" evidence="2">
    <location>
        <position position="1"/>
    </location>
</feature>
<dbReference type="EMBL" id="JACEIK010000169">
    <property type="protein sequence ID" value="MCD7451459.1"/>
    <property type="molecule type" value="Genomic_DNA"/>
</dbReference>
<evidence type="ECO:0000313" key="2">
    <source>
        <dbReference type="EMBL" id="MCD7451459.1"/>
    </source>
</evidence>
<gene>
    <name evidence="2" type="ORF">HAX54_011967</name>
</gene>
<sequence>EEIWSKSSKPHGLTWFNTQKEAKYVPENWIDEGHLALEFLTIRDKIHELEAGYIFSEPERCNLTLVREFHSNWDTSFGESTKPPYREIRHTLCDENSSAHWARDHNGPHSTVVFSYLNREAKVWVKLVCVLFLPETHMTEVTRERIVLVYMLMKGIPINFGAVINSKADSLPY</sequence>
<protein>
    <recommendedName>
        <fullName evidence="1">Putative plant transposon protein domain-containing protein</fullName>
    </recommendedName>
</protein>
<name>A0ABS8RXG4_DATST</name>